<dbReference type="AlphaFoldDB" id="A0A9N9WCP1"/>
<proteinExistence type="predicted"/>
<dbReference type="PANTHER" id="PTHR22133:SF2">
    <property type="entry name" value="AT01821P-RELATED"/>
    <property type="match status" value="1"/>
</dbReference>
<evidence type="ECO:0000313" key="4">
    <source>
        <dbReference type="Proteomes" id="UP001153714"/>
    </source>
</evidence>
<evidence type="ECO:0000313" key="3">
    <source>
        <dbReference type="EMBL" id="CAG9787577.1"/>
    </source>
</evidence>
<keyword evidence="4" id="KW-1185">Reference proteome</keyword>
<name>A0A9N9WCP1_9NEOP</name>
<organism evidence="3 4">
    <name type="scientific">Diatraea saccharalis</name>
    <name type="common">sugarcane borer</name>
    <dbReference type="NCBI Taxonomy" id="40085"/>
    <lineage>
        <taxon>Eukaryota</taxon>
        <taxon>Metazoa</taxon>
        <taxon>Ecdysozoa</taxon>
        <taxon>Arthropoda</taxon>
        <taxon>Hexapoda</taxon>
        <taxon>Insecta</taxon>
        <taxon>Pterygota</taxon>
        <taxon>Neoptera</taxon>
        <taxon>Endopterygota</taxon>
        <taxon>Lepidoptera</taxon>
        <taxon>Glossata</taxon>
        <taxon>Ditrysia</taxon>
        <taxon>Pyraloidea</taxon>
        <taxon>Crambidae</taxon>
        <taxon>Crambinae</taxon>
        <taxon>Diatraea</taxon>
    </lineage>
</organism>
<feature type="transmembrane region" description="Helical" evidence="1">
    <location>
        <begin position="53"/>
        <end position="77"/>
    </location>
</feature>
<accession>A0A9N9WCP1</accession>
<keyword evidence="1" id="KW-0812">Transmembrane</keyword>
<dbReference type="PANTHER" id="PTHR22133">
    <property type="entry name" value="AT01821P-RELATED"/>
    <property type="match status" value="1"/>
</dbReference>
<keyword evidence="1" id="KW-0472">Membrane</keyword>
<evidence type="ECO:0000259" key="2">
    <source>
        <dbReference type="Pfam" id="PF16020"/>
    </source>
</evidence>
<protein>
    <recommendedName>
        <fullName evidence="2">Deltamethrin resistance protein prag01 domain-containing protein</fullName>
    </recommendedName>
</protein>
<dbReference type="Proteomes" id="UP001153714">
    <property type="component" value="Chromosome 18"/>
</dbReference>
<reference evidence="3" key="1">
    <citation type="submission" date="2021-12" db="EMBL/GenBank/DDBJ databases">
        <authorList>
            <person name="King R."/>
        </authorList>
    </citation>
    <scope>NUCLEOTIDE SEQUENCE</scope>
</reference>
<dbReference type="EMBL" id="OU893349">
    <property type="protein sequence ID" value="CAG9787577.1"/>
    <property type="molecule type" value="Genomic_DNA"/>
</dbReference>
<evidence type="ECO:0000256" key="1">
    <source>
        <dbReference type="SAM" id="Phobius"/>
    </source>
</evidence>
<dbReference type="Pfam" id="PF16020">
    <property type="entry name" value="Deltameth_res"/>
    <property type="match status" value="1"/>
</dbReference>
<sequence>MFASRQIVSRFMQQTARRYHAGEGFKPPTMDDLPVPRGSWQANYDARQRKYNAALILGIGFSIASVAVAKASGLLYLNFSPPKSLD</sequence>
<dbReference type="OrthoDB" id="9981889at2759"/>
<keyword evidence="1" id="KW-1133">Transmembrane helix</keyword>
<reference evidence="3" key="2">
    <citation type="submission" date="2022-10" db="EMBL/GenBank/DDBJ databases">
        <authorList>
            <consortium name="ENA_rothamsted_submissions"/>
            <consortium name="culmorum"/>
            <person name="King R."/>
        </authorList>
    </citation>
    <scope>NUCLEOTIDE SEQUENCE</scope>
</reference>
<feature type="domain" description="Deltamethrin resistance protein prag01" evidence="2">
    <location>
        <begin position="31"/>
        <end position="82"/>
    </location>
</feature>
<dbReference type="InterPro" id="IPR031973">
    <property type="entry name" value="Deltameth_res_prag01"/>
</dbReference>
<gene>
    <name evidence="3" type="ORF">DIATSA_LOCUS5447</name>
</gene>